<dbReference type="InterPro" id="IPR016171">
    <property type="entry name" value="Vanillyl_alc_oxidase_C-sub2"/>
</dbReference>
<dbReference type="Gene3D" id="3.30.465.10">
    <property type="match status" value="1"/>
</dbReference>
<dbReference type="SUPFAM" id="SSF46548">
    <property type="entry name" value="alpha-helical ferredoxin"/>
    <property type="match status" value="1"/>
</dbReference>
<evidence type="ECO:0000256" key="4">
    <source>
        <dbReference type="ARBA" id="ARBA00022723"/>
    </source>
</evidence>
<reference evidence="13 14" key="1">
    <citation type="submission" date="2019-11" db="EMBL/GenBank/DDBJ databases">
        <title>Whole-genome sequence of a Rhodoblastus acidophilus DSM 142.</title>
        <authorList>
            <person name="Kyndt J.A."/>
            <person name="Meyer T.E."/>
        </authorList>
    </citation>
    <scope>NUCLEOTIDE SEQUENCE [LARGE SCALE GENOMIC DNA]</scope>
    <source>
        <strain evidence="13 14">DSM 142</strain>
    </source>
</reference>
<dbReference type="Gene3D" id="3.30.70.2190">
    <property type="match status" value="1"/>
</dbReference>
<dbReference type="OrthoDB" id="9811557at2"/>
<evidence type="ECO:0000256" key="8">
    <source>
        <dbReference type="ARBA" id="ARBA00023004"/>
    </source>
</evidence>
<dbReference type="InterPro" id="IPR016164">
    <property type="entry name" value="FAD-linked_Oxase-like_C"/>
</dbReference>
<keyword evidence="5" id="KW-0274">FAD</keyword>
<keyword evidence="4" id="KW-0479">Metal-binding</keyword>
<dbReference type="GO" id="GO:0004458">
    <property type="term" value="F:D-lactate dehydrogenase (cytochrome) activity"/>
    <property type="evidence" value="ECO:0007669"/>
    <property type="project" value="UniProtKB-EC"/>
</dbReference>
<evidence type="ECO:0000259" key="12">
    <source>
        <dbReference type="PROSITE" id="PS51387"/>
    </source>
</evidence>
<keyword evidence="6" id="KW-0809">Transit peptide</keyword>
<dbReference type="PANTHER" id="PTHR11748:SF111">
    <property type="entry name" value="D-LACTATE DEHYDROGENASE, MITOCHONDRIAL-RELATED"/>
    <property type="match status" value="1"/>
</dbReference>
<keyword evidence="3" id="KW-0285">Flavoprotein</keyword>
<gene>
    <name evidence="13" type="ORF">GJ654_08100</name>
</gene>
<evidence type="ECO:0000313" key="14">
    <source>
        <dbReference type="Proteomes" id="UP000439113"/>
    </source>
</evidence>
<comment type="cofactor">
    <cofactor evidence="1">
        <name>FAD</name>
        <dbReference type="ChEBI" id="CHEBI:57692"/>
    </cofactor>
</comment>
<evidence type="ECO:0000256" key="9">
    <source>
        <dbReference type="ARBA" id="ARBA00023014"/>
    </source>
</evidence>
<dbReference type="InterPro" id="IPR016169">
    <property type="entry name" value="FAD-bd_PCMH_sub2"/>
</dbReference>
<dbReference type="GO" id="GO:0008720">
    <property type="term" value="F:D-lactate dehydrogenase (NAD+) activity"/>
    <property type="evidence" value="ECO:0007669"/>
    <property type="project" value="TreeGrafter"/>
</dbReference>
<evidence type="ECO:0000256" key="7">
    <source>
        <dbReference type="ARBA" id="ARBA00023002"/>
    </source>
</evidence>
<dbReference type="Gene3D" id="1.10.1060.10">
    <property type="entry name" value="Alpha-helical ferredoxin"/>
    <property type="match status" value="1"/>
</dbReference>
<dbReference type="InterPro" id="IPR009051">
    <property type="entry name" value="Helical_ferredxn"/>
</dbReference>
<dbReference type="PROSITE" id="PS51387">
    <property type="entry name" value="FAD_PCMH"/>
    <property type="match status" value="1"/>
</dbReference>
<dbReference type="PROSITE" id="PS51379">
    <property type="entry name" value="4FE4S_FER_2"/>
    <property type="match status" value="1"/>
</dbReference>
<dbReference type="InterPro" id="IPR036318">
    <property type="entry name" value="FAD-bd_PCMH-like_sf"/>
</dbReference>
<dbReference type="FunFam" id="1.10.45.10:FF:000001">
    <property type="entry name" value="D-lactate dehydrogenase mitochondrial"/>
    <property type="match status" value="1"/>
</dbReference>
<evidence type="ECO:0000256" key="2">
    <source>
        <dbReference type="ARBA" id="ARBA00008000"/>
    </source>
</evidence>
<comment type="similarity">
    <text evidence="2">Belongs to the FAD-binding oxidoreductase/transferase type 4 family.</text>
</comment>
<keyword evidence="8" id="KW-0408">Iron</keyword>
<proteinExistence type="inferred from homology"/>
<comment type="caution">
    <text evidence="13">The sequence shown here is derived from an EMBL/GenBank/DDBJ whole genome shotgun (WGS) entry which is preliminary data.</text>
</comment>
<dbReference type="InterPro" id="IPR017896">
    <property type="entry name" value="4Fe4S_Fe-S-bd"/>
</dbReference>
<feature type="domain" description="FAD-binding PCMH-type" evidence="12">
    <location>
        <begin position="39"/>
        <end position="267"/>
    </location>
</feature>
<keyword evidence="7" id="KW-0560">Oxidoreductase</keyword>
<dbReference type="Gene3D" id="3.30.70.2740">
    <property type="match status" value="1"/>
</dbReference>
<dbReference type="PROSITE" id="PS00198">
    <property type="entry name" value="4FE4S_FER_1"/>
    <property type="match status" value="2"/>
</dbReference>
<evidence type="ECO:0000256" key="10">
    <source>
        <dbReference type="ARBA" id="ARBA00038897"/>
    </source>
</evidence>
<evidence type="ECO:0000259" key="11">
    <source>
        <dbReference type="PROSITE" id="PS51379"/>
    </source>
</evidence>
<evidence type="ECO:0000256" key="3">
    <source>
        <dbReference type="ARBA" id="ARBA00022630"/>
    </source>
</evidence>
<dbReference type="InterPro" id="IPR004017">
    <property type="entry name" value="Cys_rich_dom"/>
</dbReference>
<dbReference type="GO" id="GO:0051536">
    <property type="term" value="F:iron-sulfur cluster binding"/>
    <property type="evidence" value="ECO:0007669"/>
    <property type="project" value="UniProtKB-KW"/>
</dbReference>
<dbReference type="InterPro" id="IPR016167">
    <property type="entry name" value="FAD-bd_PCMH_sub1"/>
</dbReference>
<dbReference type="EC" id="1.1.2.4" evidence="10"/>
<evidence type="ECO:0000256" key="5">
    <source>
        <dbReference type="ARBA" id="ARBA00022827"/>
    </source>
</evidence>
<dbReference type="Pfam" id="PF12838">
    <property type="entry name" value="Fer4_7"/>
    <property type="match status" value="1"/>
</dbReference>
<dbReference type="RefSeq" id="WP_155445647.1">
    <property type="nucleotide sequence ID" value="NZ_JAOQNR010000004.1"/>
</dbReference>
<dbReference type="GO" id="GO:0046872">
    <property type="term" value="F:metal ion binding"/>
    <property type="evidence" value="ECO:0007669"/>
    <property type="project" value="UniProtKB-KW"/>
</dbReference>
<sequence length="933" mass="99469">MPQVDYAALTQSFASFVPSERIYTDPLRTLAYGTDASFYRLTPKIVVVAESEAEVLGLVALCRGQGAPVTFRAAGTSLSGQAVTDSVLIVLGEGFGGFAYDDEAQVARLGPAIVGGEANRRLLPFKRKIGPDPASIATAKIGGIAANNASGMCCGVGQNSYHTLASMRLVLADGAVLDTADPKSVARFRDSHKALLDGLAAVSADIRADQKLSARIAEKYRRKNTTGYAINALIDFSDPLDILTHLMIGSEGTLGFLSRVDYRTVPEYADKASAFVLFADLEKACRAVTALKSTPVEAVELLDRASLESVKTKKGMPVDVDTLGPDASALLIEARAPDAEDLGRRIAVILEAIDAASTLNGVAFSHDPQETARYWDMRKGTFPAVGGKRPAGTTVIIEDVAFPVERLAEATMDLRALMNAHGYTEAIIFGHALEGNLHFVFAQGFESPDEIKRYAGFMEAVAELVVGKYDGSLKAEHGTGRNMAPFVEREWGKAATDVMRRVKKLLDPQNLFNPGVVLNDDAEVHLKNLKPMPAVTPLIDACIECGFCEPQCPSKGLTLSPRQRIASSREIRRLRCDAPGAPELAAMEKDYLYFGDTTCAACSLCSTVCPLEIDVGRYTRSLRAQRRGSVAKLAAYTVARNFGAVTKAGRAGLALGVAAEGVVGTTVMATVSSVANKVLGTPRWSRAMPRPALATPAPAPTPADGAPVIFFESCSSRMMGPASEDNSEPLAVVAARVFGRAGFRLVTPEGIEDLCCGQLFDTKGFPDAADLKARELVERLGSADPIPVIFDASPCASRIKAFSGPRFQAMDLLQFLREKVAPRLTLSKAKDPIAVHATCTLRKAGLAPALMELAGMCAEAVIAPPGVTCCGFAGDKGFYTPELNDHALRHLSEALPDDCAEGYSTNRTCEIGLSSHSGRRYRSILHLVDEASR</sequence>
<dbReference type="GO" id="GO:0071949">
    <property type="term" value="F:FAD binding"/>
    <property type="evidence" value="ECO:0007669"/>
    <property type="project" value="InterPro"/>
</dbReference>
<dbReference type="InterPro" id="IPR004113">
    <property type="entry name" value="FAD-bd_oxidored_4_C"/>
</dbReference>
<dbReference type="Gene3D" id="3.30.43.10">
    <property type="entry name" value="Uridine Diphospho-n-acetylenolpyruvylglucosamine Reductase, domain 2"/>
    <property type="match status" value="1"/>
</dbReference>
<dbReference type="Pfam" id="PF02754">
    <property type="entry name" value="CCG"/>
    <property type="match status" value="1"/>
</dbReference>
<dbReference type="Gene3D" id="1.10.45.10">
    <property type="entry name" value="Vanillyl-alcohol Oxidase, Chain A, domain 4"/>
    <property type="match status" value="1"/>
</dbReference>
<dbReference type="GO" id="GO:1903457">
    <property type="term" value="P:lactate catabolic process"/>
    <property type="evidence" value="ECO:0007669"/>
    <property type="project" value="TreeGrafter"/>
</dbReference>
<dbReference type="AlphaFoldDB" id="A0A6N8DN33"/>
<evidence type="ECO:0000256" key="6">
    <source>
        <dbReference type="ARBA" id="ARBA00022946"/>
    </source>
</evidence>
<dbReference type="EMBL" id="WNKS01000005">
    <property type="protein sequence ID" value="MTV30955.1"/>
    <property type="molecule type" value="Genomic_DNA"/>
</dbReference>
<dbReference type="Pfam" id="PF02913">
    <property type="entry name" value="FAD-oxidase_C"/>
    <property type="match status" value="1"/>
</dbReference>
<dbReference type="SUPFAM" id="SSF55103">
    <property type="entry name" value="FAD-linked oxidases, C-terminal domain"/>
    <property type="match status" value="1"/>
</dbReference>
<keyword evidence="9" id="KW-0411">Iron-sulfur</keyword>
<evidence type="ECO:0000256" key="1">
    <source>
        <dbReference type="ARBA" id="ARBA00001974"/>
    </source>
</evidence>
<dbReference type="InterPro" id="IPR017900">
    <property type="entry name" value="4Fe4S_Fe_S_CS"/>
</dbReference>
<dbReference type="PANTHER" id="PTHR11748">
    <property type="entry name" value="D-LACTATE DEHYDROGENASE"/>
    <property type="match status" value="1"/>
</dbReference>
<feature type="domain" description="4Fe-4S ferredoxin-type" evidence="11">
    <location>
        <begin position="531"/>
        <end position="562"/>
    </location>
</feature>
<evidence type="ECO:0000313" key="13">
    <source>
        <dbReference type="EMBL" id="MTV30955.1"/>
    </source>
</evidence>
<dbReference type="Proteomes" id="UP000439113">
    <property type="component" value="Unassembled WGS sequence"/>
</dbReference>
<dbReference type="InterPro" id="IPR006094">
    <property type="entry name" value="Oxid_FAD_bind_N"/>
</dbReference>
<accession>A0A6N8DN33</accession>
<dbReference type="SUPFAM" id="SSF56176">
    <property type="entry name" value="FAD-binding/transporter-associated domain-like"/>
    <property type="match status" value="1"/>
</dbReference>
<dbReference type="InterPro" id="IPR016166">
    <property type="entry name" value="FAD-bd_PCMH"/>
</dbReference>
<organism evidence="13 14">
    <name type="scientific">Rhodoblastus acidophilus</name>
    <name type="common">Rhodopseudomonas acidophila</name>
    <dbReference type="NCBI Taxonomy" id="1074"/>
    <lineage>
        <taxon>Bacteria</taxon>
        <taxon>Pseudomonadati</taxon>
        <taxon>Pseudomonadota</taxon>
        <taxon>Alphaproteobacteria</taxon>
        <taxon>Hyphomicrobiales</taxon>
        <taxon>Rhodoblastaceae</taxon>
        <taxon>Rhodoblastus</taxon>
    </lineage>
</organism>
<name>A0A6N8DN33_RHOAC</name>
<dbReference type="Pfam" id="PF01565">
    <property type="entry name" value="FAD_binding_4"/>
    <property type="match status" value="1"/>
</dbReference>
<protein>
    <recommendedName>
        <fullName evidence="10">D-lactate dehydrogenase (cytochrome)</fullName>
        <ecNumber evidence="10">1.1.2.4</ecNumber>
    </recommendedName>
</protein>